<dbReference type="PRINTS" id="PR00463">
    <property type="entry name" value="EP450I"/>
</dbReference>
<dbReference type="InterPro" id="IPR017972">
    <property type="entry name" value="Cyt_P450_CS"/>
</dbReference>
<dbReference type="GO" id="GO:0020037">
    <property type="term" value="F:heme binding"/>
    <property type="evidence" value="ECO:0007669"/>
    <property type="project" value="InterPro"/>
</dbReference>
<keyword evidence="3 7" id="KW-0479">Metal-binding</keyword>
<dbReference type="PANTHER" id="PTHR24284:SF1">
    <property type="entry name" value="CYTOCHROME P450 FAMILY"/>
    <property type="match status" value="1"/>
</dbReference>
<evidence type="ECO:0000256" key="2">
    <source>
        <dbReference type="ARBA" id="ARBA00010617"/>
    </source>
</evidence>
<organism evidence="9 10">
    <name type="scientific">Pristionchus fissidentatus</name>
    <dbReference type="NCBI Taxonomy" id="1538716"/>
    <lineage>
        <taxon>Eukaryota</taxon>
        <taxon>Metazoa</taxon>
        <taxon>Ecdysozoa</taxon>
        <taxon>Nematoda</taxon>
        <taxon>Chromadorea</taxon>
        <taxon>Rhabditida</taxon>
        <taxon>Rhabditina</taxon>
        <taxon>Diplogasteromorpha</taxon>
        <taxon>Diplogasteroidea</taxon>
        <taxon>Neodiplogasteridae</taxon>
        <taxon>Pristionchus</taxon>
    </lineage>
</organism>
<dbReference type="EMBL" id="BTSY01000007">
    <property type="protein sequence ID" value="GMT35198.1"/>
    <property type="molecule type" value="Genomic_DNA"/>
</dbReference>
<keyword evidence="4 8" id="KW-0560">Oxidoreductase</keyword>
<keyword evidence="10" id="KW-1185">Reference proteome</keyword>
<keyword evidence="7 8" id="KW-0349">Heme</keyword>
<proteinExistence type="inferred from homology"/>
<dbReference type="GO" id="GO:0016705">
    <property type="term" value="F:oxidoreductase activity, acting on paired donors, with incorporation or reduction of molecular oxygen"/>
    <property type="evidence" value="ECO:0007669"/>
    <property type="project" value="InterPro"/>
</dbReference>
<evidence type="ECO:0000313" key="10">
    <source>
        <dbReference type="Proteomes" id="UP001432322"/>
    </source>
</evidence>
<accession>A0AAV5WWY0</accession>
<dbReference type="SUPFAM" id="SSF48264">
    <property type="entry name" value="Cytochrome P450"/>
    <property type="match status" value="1"/>
</dbReference>
<evidence type="ECO:0000256" key="5">
    <source>
        <dbReference type="ARBA" id="ARBA00023004"/>
    </source>
</evidence>
<evidence type="ECO:0000313" key="9">
    <source>
        <dbReference type="EMBL" id="GMT35198.1"/>
    </source>
</evidence>
<dbReference type="PANTHER" id="PTHR24284">
    <property type="entry name" value="CYTOCHROME P450 FAMILY"/>
    <property type="match status" value="1"/>
</dbReference>
<comment type="caution">
    <text evidence="9">The sequence shown here is derived from an EMBL/GenBank/DDBJ whole genome shotgun (WGS) entry which is preliminary data.</text>
</comment>
<sequence length="494" mass="56525">MTTLLLLGGLSLLVYALVRYYQYTSRYPKGPFPLPFIGNFLEFDSPATHKIFDRLGKKMPGMYTLFTPVPFVQLNDYKLIKEAFVDKGDDFAGRLVSKIMLEAIAFAPNAGVTNSNGDNWREQRRAAIAILRDFGMGKNVMEEQVRSSIHDYIQHLDSIEDKDNVDMRWTIQVMVANIINEVIFGYRYAYDDCKPLMDYVNAFNQVLERLGASKLMLLSFAFPILCELPIVSWYTFGKLKHNMDQINQYIVDNVARVMKGHNDGDESTCFAHEYKRRMASNPHMDEVNLHACCADFFLAGQETTTTTLRWAMLLFAKHQDVQEKLRREVREAAGDRIPTMAEQAKMPYTRACAHEVQRVANILANNVLHVTTRDTEISGQPIPAGTWVNGDIHFVMMNDPLFEHPEKFRPERYLAEDGKTIRKELVERTIPFSIGKRACAGEGLARVELFLGLAATFQHFRISPRIGEEIDLEPYPGAVLLPKPQKLRLERIRD</sequence>
<dbReference type="Proteomes" id="UP001432322">
    <property type="component" value="Unassembled WGS sequence"/>
</dbReference>
<name>A0AAV5WWY0_9BILA</name>
<evidence type="ECO:0000256" key="7">
    <source>
        <dbReference type="PIRSR" id="PIRSR602401-1"/>
    </source>
</evidence>
<dbReference type="InterPro" id="IPR036396">
    <property type="entry name" value="Cyt_P450_sf"/>
</dbReference>
<gene>
    <name evidence="9" type="ORF">PFISCL1PPCAC_26495</name>
</gene>
<dbReference type="PROSITE" id="PS00086">
    <property type="entry name" value="CYTOCHROME_P450"/>
    <property type="match status" value="1"/>
</dbReference>
<evidence type="ECO:0000256" key="4">
    <source>
        <dbReference type="ARBA" id="ARBA00023002"/>
    </source>
</evidence>
<dbReference type="Gene3D" id="1.10.630.10">
    <property type="entry name" value="Cytochrome P450"/>
    <property type="match status" value="1"/>
</dbReference>
<keyword evidence="5 7" id="KW-0408">Iron</keyword>
<protein>
    <recommendedName>
        <fullName evidence="11">Cytochrome P450</fullName>
    </recommendedName>
</protein>
<dbReference type="GO" id="GO:0005506">
    <property type="term" value="F:iron ion binding"/>
    <property type="evidence" value="ECO:0007669"/>
    <property type="project" value="InterPro"/>
</dbReference>
<dbReference type="Pfam" id="PF00067">
    <property type="entry name" value="p450"/>
    <property type="match status" value="1"/>
</dbReference>
<dbReference type="InterPro" id="IPR002401">
    <property type="entry name" value="Cyt_P450_E_grp-I"/>
</dbReference>
<reference evidence="9" key="1">
    <citation type="submission" date="2023-10" db="EMBL/GenBank/DDBJ databases">
        <title>Genome assembly of Pristionchus species.</title>
        <authorList>
            <person name="Yoshida K."/>
            <person name="Sommer R.J."/>
        </authorList>
    </citation>
    <scope>NUCLEOTIDE SEQUENCE</scope>
    <source>
        <strain evidence="9">RS5133</strain>
    </source>
</reference>
<keyword evidence="6 8" id="KW-0503">Monooxygenase</keyword>
<evidence type="ECO:0008006" key="11">
    <source>
        <dbReference type="Google" id="ProtNLM"/>
    </source>
</evidence>
<comment type="cofactor">
    <cofactor evidence="1 7">
        <name>heme</name>
        <dbReference type="ChEBI" id="CHEBI:30413"/>
    </cofactor>
</comment>
<evidence type="ECO:0000256" key="3">
    <source>
        <dbReference type="ARBA" id="ARBA00022723"/>
    </source>
</evidence>
<dbReference type="PRINTS" id="PR00385">
    <property type="entry name" value="P450"/>
</dbReference>
<comment type="similarity">
    <text evidence="2 8">Belongs to the cytochrome P450 family.</text>
</comment>
<evidence type="ECO:0000256" key="1">
    <source>
        <dbReference type="ARBA" id="ARBA00001971"/>
    </source>
</evidence>
<feature type="binding site" description="axial binding residue" evidence="7">
    <location>
        <position position="439"/>
    </location>
    <ligand>
        <name>heme</name>
        <dbReference type="ChEBI" id="CHEBI:30413"/>
    </ligand>
    <ligandPart>
        <name>Fe</name>
        <dbReference type="ChEBI" id="CHEBI:18248"/>
    </ligandPart>
</feature>
<dbReference type="GO" id="GO:0004497">
    <property type="term" value="F:monooxygenase activity"/>
    <property type="evidence" value="ECO:0007669"/>
    <property type="project" value="UniProtKB-KW"/>
</dbReference>
<dbReference type="AlphaFoldDB" id="A0AAV5WWY0"/>
<dbReference type="CDD" id="cd20617">
    <property type="entry name" value="CYP1_2-like"/>
    <property type="match status" value="1"/>
</dbReference>
<evidence type="ECO:0000256" key="8">
    <source>
        <dbReference type="RuleBase" id="RU000461"/>
    </source>
</evidence>
<evidence type="ECO:0000256" key="6">
    <source>
        <dbReference type="ARBA" id="ARBA00023033"/>
    </source>
</evidence>
<dbReference type="FunFam" id="1.10.630.10:FF:000036">
    <property type="entry name" value="CYtochrome P450 family"/>
    <property type="match status" value="1"/>
</dbReference>
<dbReference type="InterPro" id="IPR001128">
    <property type="entry name" value="Cyt_P450"/>
</dbReference>